<dbReference type="GO" id="GO:0005886">
    <property type="term" value="C:plasma membrane"/>
    <property type="evidence" value="ECO:0007669"/>
    <property type="project" value="UniProtKB-SubCell"/>
</dbReference>
<evidence type="ECO:0000313" key="10">
    <source>
        <dbReference type="Proteomes" id="UP000502260"/>
    </source>
</evidence>
<evidence type="ECO:0000256" key="1">
    <source>
        <dbReference type="ARBA" id="ARBA00004651"/>
    </source>
</evidence>
<keyword evidence="6 8" id="KW-1133">Transmembrane helix</keyword>
<evidence type="ECO:0000256" key="7">
    <source>
        <dbReference type="ARBA" id="ARBA00023136"/>
    </source>
</evidence>
<evidence type="ECO:0000256" key="6">
    <source>
        <dbReference type="ARBA" id="ARBA00022989"/>
    </source>
</evidence>
<dbReference type="GO" id="GO:0008233">
    <property type="term" value="F:peptidase activity"/>
    <property type="evidence" value="ECO:0007669"/>
    <property type="project" value="UniProtKB-KW"/>
</dbReference>
<evidence type="ECO:0000256" key="8">
    <source>
        <dbReference type="SAM" id="Phobius"/>
    </source>
</evidence>
<keyword evidence="4 8" id="KW-0812">Transmembrane</keyword>
<organism evidence="9 10">
    <name type="scientific">Sulfurimicrobium lacus</name>
    <dbReference type="NCBI Taxonomy" id="2715678"/>
    <lineage>
        <taxon>Bacteria</taxon>
        <taxon>Pseudomonadati</taxon>
        <taxon>Pseudomonadota</taxon>
        <taxon>Betaproteobacteria</taxon>
        <taxon>Nitrosomonadales</taxon>
        <taxon>Sulfuricellaceae</taxon>
        <taxon>Sulfurimicrobium</taxon>
    </lineage>
</organism>
<keyword evidence="2" id="KW-1003">Cell membrane</keyword>
<proteinExistence type="predicted"/>
<feature type="transmembrane region" description="Helical" evidence="8">
    <location>
        <begin position="72"/>
        <end position="105"/>
    </location>
</feature>
<dbReference type="KEGG" id="slac:SKTS_08310"/>
<dbReference type="EMBL" id="AP022853">
    <property type="protein sequence ID" value="BCB25945.1"/>
    <property type="molecule type" value="Genomic_DNA"/>
</dbReference>
<evidence type="ECO:0000256" key="2">
    <source>
        <dbReference type="ARBA" id="ARBA00022475"/>
    </source>
</evidence>
<dbReference type="Pfam" id="PF09721">
    <property type="entry name" value="Exosortase_EpsH"/>
    <property type="match status" value="1"/>
</dbReference>
<evidence type="ECO:0000256" key="4">
    <source>
        <dbReference type="ARBA" id="ARBA00022692"/>
    </source>
</evidence>
<sequence length="271" mass="29195">MNWITRWRPTALSPLWLLALQLAALWPHWVWMARRAGDGSDDPWGVVALLALAALVWLDRQRLTRQPHGASLAVAGGLSVAAALGLAFLPPIVAAALATLAVATLLAGMLPPERPRASLAFLALLTLPLAASLNFYLGYPLRWLCAQGAAAILGMIGWQATPEGAALLWNGQTILVDTPCAGVTMLWVGLFAAALLSYLYRASTWRTAFNLGTALLLLVAANVLRNALLFFKEAGIVSLPGWTHDALGLLAFGLALWPLYLIVAWRRDEQH</sequence>
<dbReference type="Proteomes" id="UP000502260">
    <property type="component" value="Chromosome"/>
</dbReference>
<dbReference type="InterPro" id="IPR026392">
    <property type="entry name" value="Exo/Archaeosortase_dom"/>
</dbReference>
<dbReference type="AlphaFoldDB" id="A0A6F8VB13"/>
<dbReference type="InterPro" id="IPR019127">
    <property type="entry name" value="Exosortase"/>
</dbReference>
<gene>
    <name evidence="9" type="ORF">SKTS_08310</name>
</gene>
<accession>A0A6F8VB13</accession>
<keyword evidence="10" id="KW-1185">Reference proteome</keyword>
<feature type="transmembrane region" description="Helical" evidence="8">
    <location>
        <begin position="43"/>
        <end position="60"/>
    </location>
</feature>
<dbReference type="RefSeq" id="WP_173060820.1">
    <property type="nucleotide sequence ID" value="NZ_AP022853.1"/>
</dbReference>
<feature type="transmembrane region" description="Helical" evidence="8">
    <location>
        <begin position="207"/>
        <end position="231"/>
    </location>
</feature>
<keyword evidence="7 8" id="KW-0472">Membrane</keyword>
<evidence type="ECO:0000256" key="5">
    <source>
        <dbReference type="ARBA" id="ARBA00022801"/>
    </source>
</evidence>
<dbReference type="GO" id="GO:0006508">
    <property type="term" value="P:proteolysis"/>
    <property type="evidence" value="ECO:0007669"/>
    <property type="project" value="UniProtKB-KW"/>
</dbReference>
<evidence type="ECO:0008006" key="11">
    <source>
        <dbReference type="Google" id="ProtNLM"/>
    </source>
</evidence>
<feature type="transmembrane region" description="Helical" evidence="8">
    <location>
        <begin position="181"/>
        <end position="200"/>
    </location>
</feature>
<evidence type="ECO:0000313" key="9">
    <source>
        <dbReference type="EMBL" id="BCB25945.1"/>
    </source>
</evidence>
<keyword evidence="5" id="KW-0378">Hydrolase</keyword>
<feature type="transmembrane region" description="Helical" evidence="8">
    <location>
        <begin position="117"/>
        <end position="137"/>
    </location>
</feature>
<comment type="subcellular location">
    <subcellularLocation>
        <location evidence="1">Cell membrane</location>
        <topology evidence="1">Multi-pass membrane protein</topology>
    </subcellularLocation>
</comment>
<name>A0A6F8VB13_9PROT</name>
<keyword evidence="3" id="KW-0645">Protease</keyword>
<feature type="transmembrane region" description="Helical" evidence="8">
    <location>
        <begin position="246"/>
        <end position="265"/>
    </location>
</feature>
<protein>
    <recommendedName>
        <fullName evidence="11">Exosortase/archaeosortase family protein</fullName>
    </recommendedName>
</protein>
<reference evidence="10" key="1">
    <citation type="submission" date="2020-03" db="EMBL/GenBank/DDBJ databases">
        <title>Complete genome sequence of sulfur-oxidizing bacterium skT11.</title>
        <authorList>
            <person name="Kanda M."/>
            <person name="Kojima H."/>
            <person name="Fukui M."/>
        </authorList>
    </citation>
    <scope>NUCLEOTIDE SEQUENCE [LARGE SCALE GENOMIC DNA]</scope>
    <source>
        <strain evidence="10">skT11</strain>
    </source>
</reference>
<evidence type="ECO:0000256" key="3">
    <source>
        <dbReference type="ARBA" id="ARBA00022670"/>
    </source>
</evidence>
<dbReference type="NCBIfam" id="TIGR04178">
    <property type="entry name" value="exo_archaeo"/>
    <property type="match status" value="1"/>
</dbReference>